<feature type="region of interest" description="Disordered" evidence="1">
    <location>
        <begin position="1033"/>
        <end position="1110"/>
    </location>
</feature>
<feature type="region of interest" description="Disordered" evidence="1">
    <location>
        <begin position="393"/>
        <end position="425"/>
    </location>
</feature>
<feature type="region of interest" description="Disordered" evidence="1">
    <location>
        <begin position="642"/>
        <end position="725"/>
    </location>
</feature>
<proteinExistence type="predicted"/>
<name>E1ZXX0_CAMFO</name>
<reference evidence="2 3" key="1">
    <citation type="journal article" date="2010" name="Science">
        <title>Genomic comparison of the ants Camponotus floridanus and Harpegnathos saltator.</title>
        <authorList>
            <person name="Bonasio R."/>
            <person name="Zhang G."/>
            <person name="Ye C."/>
            <person name="Mutti N.S."/>
            <person name="Fang X."/>
            <person name="Qin N."/>
            <person name="Donahue G."/>
            <person name="Yang P."/>
            <person name="Li Q."/>
            <person name="Li C."/>
            <person name="Zhang P."/>
            <person name="Huang Z."/>
            <person name="Berger S.L."/>
            <person name="Reinberg D."/>
            <person name="Wang J."/>
            <person name="Liebig J."/>
        </authorList>
    </citation>
    <scope>NUCLEOTIDE SEQUENCE [LARGE SCALE GENOMIC DNA]</scope>
    <source>
        <strain evidence="3">C129</strain>
    </source>
</reference>
<feature type="region of interest" description="Disordered" evidence="1">
    <location>
        <begin position="1735"/>
        <end position="1755"/>
    </location>
</feature>
<organism evidence="3">
    <name type="scientific">Camponotus floridanus</name>
    <name type="common">Florida carpenter ant</name>
    <dbReference type="NCBI Taxonomy" id="104421"/>
    <lineage>
        <taxon>Eukaryota</taxon>
        <taxon>Metazoa</taxon>
        <taxon>Ecdysozoa</taxon>
        <taxon>Arthropoda</taxon>
        <taxon>Hexapoda</taxon>
        <taxon>Insecta</taxon>
        <taxon>Pterygota</taxon>
        <taxon>Neoptera</taxon>
        <taxon>Endopterygota</taxon>
        <taxon>Hymenoptera</taxon>
        <taxon>Apocrita</taxon>
        <taxon>Aculeata</taxon>
        <taxon>Formicoidea</taxon>
        <taxon>Formicidae</taxon>
        <taxon>Formicinae</taxon>
        <taxon>Camponotus</taxon>
    </lineage>
</organism>
<dbReference type="STRING" id="104421.E1ZXX0"/>
<dbReference type="Proteomes" id="UP000000311">
    <property type="component" value="Unassembled WGS sequence"/>
</dbReference>
<dbReference type="OrthoDB" id="8035982at2759"/>
<feature type="compositionally biased region" description="Basic residues" evidence="1">
    <location>
        <begin position="1075"/>
        <end position="1088"/>
    </location>
</feature>
<dbReference type="OMA" id="REFLGWM"/>
<evidence type="ECO:0000256" key="1">
    <source>
        <dbReference type="SAM" id="MobiDB-lite"/>
    </source>
</evidence>
<evidence type="ECO:0000313" key="3">
    <source>
        <dbReference type="Proteomes" id="UP000000311"/>
    </source>
</evidence>
<feature type="compositionally biased region" description="Basic residues" evidence="1">
    <location>
        <begin position="653"/>
        <end position="667"/>
    </location>
</feature>
<feature type="compositionally biased region" description="Basic and acidic residues" evidence="1">
    <location>
        <begin position="693"/>
        <end position="713"/>
    </location>
</feature>
<keyword evidence="3" id="KW-1185">Reference proteome</keyword>
<accession>E1ZXX0</accession>
<protein>
    <submittedName>
        <fullName evidence="2">Uncharacterized protein</fullName>
    </submittedName>
</protein>
<dbReference type="EMBL" id="GL435155">
    <property type="protein sequence ID" value="EFN73952.1"/>
    <property type="molecule type" value="Genomic_DNA"/>
</dbReference>
<sequence>MLIKQKLEKKYKDKGGDYRRKRRSMLDMIEYYDYEDNEEQERDAPIKEQKIRNKNDKLLIKDETSKEIKRGKKKNENIEAMMKEKHKKAKYKEPKEQIVVDLGERKNKTLKNEQKDKKPSSASKSSLRDVLNKGRQLSIEENSGKVHQNEDFTNNIYRGESTDAKSKWLDQSFENKMALPKNSEMALDDNHRKQISLNEPLEIISNARIDTNPDVIENILLDIQPIKILEQNRELEAWKDFYEDFENGRPEDHYYYQENDQRHPNNVEPLYEELKNVYDWPDGELKSGPRLRGDQRLRYESDNKLDTNSSQLQPLNDRFFGLNQNDNEQKRYQLADTSSTSLNNIATDNYITLKVTDDMLKGDLEQSDSTKENSPNIFSVTTSIESSVSKIVQDEEGNNLSPERNALKRSKINVDSGSPYENQKYIESETRKVLKRNLNPEKQAAISSQDLHESFVESLDWHDDLDDNVKVRFGRGLKAIDEALISDSNETHDSDNKSGVANTTNINSKLYNSSHIFRHNSSISHDWYNNKTEDLINIFNDHRDVTEGSGEKNQRPILMNTIYIVDGDKDLEAAEQKYVNNQTRVRRTAASYRTFYDDVNENQGDSDDVDKSLSDRFQLSNILEDQSDDGYAATNLNNDVQFDRYSQIPRTDSKKKKISGKKNKKNKQPSEKHAKKNSSSSSSNRNRRHHTHRSDMSRDANRDDLKPKKESKIEGSSLIGRTRIQKSKTAEQDLFRAGVNEETPSEKVLYENAEDQSTVKPEEGNARRKEITLLLTADNVDDESQMDIALHGELAGKIIQNNDQLKNVFGPGLQRSYKTKDMVSASNIYRQGFDEDKTNYTETMMKRVKELLGRLILNEVQRKTCVSLSPDMREFLGWMLEVDREEKPLEEVPPLPLIREEIIPEEDSRRKFLFDNISEAEDIGDLQRKVKVLDTLVKEYNALTAKEKTKVQTVHDYLIRQLNLLLEHIEEREKKGKIAPVSIGAVRTGTGNILQYQSAMPNVTNASSMAKNAFSLPIDTRNFFQFNNIAPQVAGRQHRDGHHRETRSLEVPSKQHRKTKRQKFRNYKKSENNRATKRKHRKHRKHQSRAGSSPGYKSRQKRASHERKNSIYLGYEEPTIYDSFDLLDAKLTGKKKKRKRELADKKNMTTENDRMLDLLPIKGKNRLEDEVILLNKREAWRKQNEKQLEEVAFGKNMRNGTKREKKRFEKLMEGDKHKLVDETSFRTKREDIIRGTSTVKSTDRFDKSHSVSVASSDESGKILKTDYENNDNGKTKDENRLRLAEHKINVFTDNKTDATIDTATTEVSTREKLVINAGANNQVKGKLCAINRETKIDRANESTTFVNLTSDRNIGVSKERQKVSAPEKEADDNAVKLNRATNYRSEEIDPEIELKNLRQEREKGIYGVADWKMIDFSYDDDDDNLSRNKLREKYVTKLDVPGDLDPENNLELPRLRNNKWSNDVVEWKLLPVIKNSHYDDRALSHLRLTEEEIPISNNIRDVEINPNVYLNSDKFQRLKHRRRRNGVFNISPVLRIIDDDDSLARRIRSKIKRASEIAELKDLRVDPKISLKARKFPRPRNNKRSNSVAEFEVPFILKNYRKLREISSHGPELDDRLIYNKVDLPYRYYDYSPTFHYVPNILRSDAYRYPTGAYLEYRPFKEQSRDSNRRVASRKRFRLKTSGEEVVDFPADNLASKTSKFSPVREKFLVQTDEPALASRKDYFAFSKTKFARETRRDNDTKSGEQANLSSNIRI</sequence>
<feature type="compositionally biased region" description="Basic residues" evidence="1">
    <location>
        <begin position="1054"/>
        <end position="1067"/>
    </location>
</feature>
<dbReference type="InParanoid" id="E1ZXX0"/>
<feature type="compositionally biased region" description="Basic and acidic residues" evidence="1">
    <location>
        <begin position="62"/>
        <end position="83"/>
    </location>
</feature>
<feature type="region of interest" description="Disordered" evidence="1">
    <location>
        <begin position="62"/>
        <end position="131"/>
    </location>
</feature>
<evidence type="ECO:0000313" key="2">
    <source>
        <dbReference type="EMBL" id="EFN73952.1"/>
    </source>
</evidence>
<feature type="compositionally biased region" description="Polar residues" evidence="1">
    <location>
        <begin position="1744"/>
        <end position="1755"/>
    </location>
</feature>
<feature type="compositionally biased region" description="Basic and acidic residues" evidence="1">
    <location>
        <begin position="91"/>
        <end position="119"/>
    </location>
</feature>
<gene>
    <name evidence="2" type="ORF">EAG_05196</name>
</gene>